<accession>A0A3Q2YEW3</accession>
<dbReference type="PROSITE" id="PS50089">
    <property type="entry name" value="ZF_RING_2"/>
    <property type="match status" value="1"/>
</dbReference>
<dbReference type="GO" id="GO:0061630">
    <property type="term" value="F:ubiquitin protein ligase activity"/>
    <property type="evidence" value="ECO:0007669"/>
    <property type="project" value="TreeGrafter"/>
</dbReference>
<evidence type="ECO:0000256" key="3">
    <source>
        <dbReference type="ARBA" id="ARBA00022833"/>
    </source>
</evidence>
<proteinExistence type="predicted"/>
<dbReference type="GO" id="GO:0016567">
    <property type="term" value="P:protein ubiquitination"/>
    <property type="evidence" value="ECO:0007669"/>
    <property type="project" value="TreeGrafter"/>
</dbReference>
<dbReference type="Proteomes" id="UP000264820">
    <property type="component" value="Unplaced"/>
</dbReference>
<dbReference type="InterPro" id="IPR017907">
    <property type="entry name" value="Znf_RING_CS"/>
</dbReference>
<protein>
    <submittedName>
        <fullName evidence="6">Im:7152348</fullName>
    </submittedName>
</protein>
<keyword evidence="1" id="KW-0479">Metal-binding</keyword>
<dbReference type="InterPro" id="IPR051435">
    <property type="entry name" value="RING_finger_E3_ubiq-ligases"/>
</dbReference>
<evidence type="ECO:0000256" key="2">
    <source>
        <dbReference type="ARBA" id="ARBA00022771"/>
    </source>
</evidence>
<name>A0A3Q2YEW3_HIPCM</name>
<sequence>MVLCGEGDCSVCLLAFSRAERVPRLLHCQHTFCQTCLEAMAARSAPGGVGPALSVRCPLCRRVTCVRRGLSLQEALWVDNALWEQIPSDREDDDDEDGIKDYREEARPPTARVMSLQHVFMNIFEIRILPSLLVSCMLSMPGRAEATRRNSCEEKRKTKPKTEH</sequence>
<dbReference type="SMART" id="SM00184">
    <property type="entry name" value="RING"/>
    <property type="match status" value="1"/>
</dbReference>
<evidence type="ECO:0000256" key="4">
    <source>
        <dbReference type="PROSITE-ProRule" id="PRU00175"/>
    </source>
</evidence>
<dbReference type="GO" id="GO:0051537">
    <property type="term" value="F:2 iron, 2 sulfur cluster binding"/>
    <property type="evidence" value="ECO:0007669"/>
    <property type="project" value="InterPro"/>
</dbReference>
<dbReference type="STRING" id="109280.ENSHCOP00000011817"/>
<dbReference type="AlphaFoldDB" id="A0A3Q2YEW3"/>
<keyword evidence="2 4" id="KW-0863">Zinc-finger</keyword>
<dbReference type="Pfam" id="PF14634">
    <property type="entry name" value="zf-RING_5"/>
    <property type="match status" value="1"/>
</dbReference>
<dbReference type="InterPro" id="IPR013083">
    <property type="entry name" value="Znf_RING/FYVE/PHD"/>
</dbReference>
<reference evidence="6" key="2">
    <citation type="submission" date="2025-09" db="UniProtKB">
        <authorList>
            <consortium name="Ensembl"/>
        </authorList>
    </citation>
    <scope>IDENTIFICATION</scope>
</reference>
<dbReference type="PANTHER" id="PTHR22791:SF31">
    <property type="entry name" value="IM:7152348"/>
    <property type="match status" value="1"/>
</dbReference>
<organism evidence="6 7">
    <name type="scientific">Hippocampus comes</name>
    <name type="common">Tiger tail seahorse</name>
    <dbReference type="NCBI Taxonomy" id="109280"/>
    <lineage>
        <taxon>Eukaryota</taxon>
        <taxon>Metazoa</taxon>
        <taxon>Chordata</taxon>
        <taxon>Craniata</taxon>
        <taxon>Vertebrata</taxon>
        <taxon>Euteleostomi</taxon>
        <taxon>Actinopterygii</taxon>
        <taxon>Neopterygii</taxon>
        <taxon>Teleostei</taxon>
        <taxon>Neoteleostei</taxon>
        <taxon>Acanthomorphata</taxon>
        <taxon>Syngnathiaria</taxon>
        <taxon>Syngnathiformes</taxon>
        <taxon>Syngnathoidei</taxon>
        <taxon>Syngnathidae</taxon>
        <taxon>Hippocampus</taxon>
    </lineage>
</organism>
<reference evidence="6" key="1">
    <citation type="submission" date="2025-08" db="UniProtKB">
        <authorList>
            <consortium name="Ensembl"/>
        </authorList>
    </citation>
    <scope>IDENTIFICATION</scope>
</reference>
<dbReference type="SUPFAM" id="SSF57850">
    <property type="entry name" value="RING/U-box"/>
    <property type="match status" value="1"/>
</dbReference>
<dbReference type="InterPro" id="IPR006058">
    <property type="entry name" value="2Fe2S_fd_BS"/>
</dbReference>
<feature type="domain" description="RING-type" evidence="5">
    <location>
        <begin position="9"/>
        <end position="61"/>
    </location>
</feature>
<dbReference type="InterPro" id="IPR001841">
    <property type="entry name" value="Znf_RING"/>
</dbReference>
<keyword evidence="3" id="KW-0862">Zinc</keyword>
<dbReference type="OMA" id="GHLMKCL"/>
<evidence type="ECO:0000313" key="7">
    <source>
        <dbReference type="Proteomes" id="UP000264820"/>
    </source>
</evidence>
<dbReference type="PROSITE" id="PS00197">
    <property type="entry name" value="2FE2S_FER_1"/>
    <property type="match status" value="1"/>
</dbReference>
<dbReference type="PROSITE" id="PS00518">
    <property type="entry name" value="ZF_RING_1"/>
    <property type="match status" value="1"/>
</dbReference>
<evidence type="ECO:0000256" key="1">
    <source>
        <dbReference type="ARBA" id="ARBA00022723"/>
    </source>
</evidence>
<dbReference type="GO" id="GO:0008270">
    <property type="term" value="F:zinc ion binding"/>
    <property type="evidence" value="ECO:0007669"/>
    <property type="project" value="UniProtKB-KW"/>
</dbReference>
<dbReference type="Gene3D" id="3.30.40.10">
    <property type="entry name" value="Zinc/RING finger domain, C3HC4 (zinc finger)"/>
    <property type="match status" value="1"/>
</dbReference>
<dbReference type="Ensembl" id="ENSHCOT00000018668.1">
    <property type="protein sequence ID" value="ENSHCOP00000011817.1"/>
    <property type="gene ID" value="ENSHCOG00000014719.1"/>
</dbReference>
<evidence type="ECO:0000259" key="5">
    <source>
        <dbReference type="PROSITE" id="PS50089"/>
    </source>
</evidence>
<dbReference type="PANTHER" id="PTHR22791">
    <property type="entry name" value="RING-TYPE DOMAIN-CONTAINING PROTEIN"/>
    <property type="match status" value="1"/>
</dbReference>
<dbReference type="GeneTree" id="ENSGT00730000112922"/>
<evidence type="ECO:0000313" key="6">
    <source>
        <dbReference type="Ensembl" id="ENSHCOP00000011817.1"/>
    </source>
</evidence>
<keyword evidence="7" id="KW-1185">Reference proteome</keyword>